<feature type="transmembrane region" description="Helical" evidence="7">
    <location>
        <begin position="267"/>
        <end position="284"/>
    </location>
</feature>
<dbReference type="SUPFAM" id="SSF161098">
    <property type="entry name" value="MetI-like"/>
    <property type="match status" value="1"/>
</dbReference>
<dbReference type="PANTHER" id="PTHR30193">
    <property type="entry name" value="ABC TRANSPORTER PERMEASE PROTEIN"/>
    <property type="match status" value="1"/>
</dbReference>
<dbReference type="EMBL" id="DTIN01000043">
    <property type="protein sequence ID" value="HFX14336.1"/>
    <property type="molecule type" value="Genomic_DNA"/>
</dbReference>
<feature type="transmembrane region" description="Helical" evidence="7">
    <location>
        <begin position="202"/>
        <end position="227"/>
    </location>
</feature>
<comment type="subcellular location">
    <subcellularLocation>
        <location evidence="1 7">Cell membrane</location>
        <topology evidence="1 7">Multi-pass membrane protein</topology>
    </subcellularLocation>
</comment>
<dbReference type="GO" id="GO:0005886">
    <property type="term" value="C:plasma membrane"/>
    <property type="evidence" value="ECO:0007669"/>
    <property type="project" value="UniProtKB-SubCell"/>
</dbReference>
<accession>A0A7C3RN79</accession>
<dbReference type="InterPro" id="IPR051393">
    <property type="entry name" value="ABC_transporter_permease"/>
</dbReference>
<evidence type="ECO:0000313" key="9">
    <source>
        <dbReference type="EMBL" id="HFX14336.1"/>
    </source>
</evidence>
<dbReference type="Gene3D" id="1.10.3720.10">
    <property type="entry name" value="MetI-like"/>
    <property type="match status" value="1"/>
</dbReference>
<keyword evidence="3" id="KW-1003">Cell membrane</keyword>
<dbReference type="PROSITE" id="PS50928">
    <property type="entry name" value="ABC_TM1"/>
    <property type="match status" value="1"/>
</dbReference>
<evidence type="ECO:0000256" key="7">
    <source>
        <dbReference type="RuleBase" id="RU363032"/>
    </source>
</evidence>
<gene>
    <name evidence="9" type="ORF">ENW00_09405</name>
</gene>
<dbReference type="GO" id="GO:0055085">
    <property type="term" value="P:transmembrane transport"/>
    <property type="evidence" value="ECO:0007669"/>
    <property type="project" value="InterPro"/>
</dbReference>
<evidence type="ECO:0000259" key="8">
    <source>
        <dbReference type="PROSITE" id="PS50928"/>
    </source>
</evidence>
<protein>
    <submittedName>
        <fullName evidence="9">Sugar ABC transporter permease</fullName>
    </submittedName>
</protein>
<feature type="transmembrane region" description="Helical" evidence="7">
    <location>
        <begin position="12"/>
        <end position="42"/>
    </location>
</feature>
<comment type="similarity">
    <text evidence="7">Belongs to the binding-protein-dependent transport system permease family.</text>
</comment>
<name>A0A7C3RN79_DICTH</name>
<dbReference type="AlphaFoldDB" id="A0A7C3RN79"/>
<feature type="transmembrane region" description="Helical" evidence="7">
    <location>
        <begin position="75"/>
        <end position="95"/>
    </location>
</feature>
<dbReference type="PANTHER" id="PTHR30193:SF37">
    <property type="entry name" value="INNER MEMBRANE ABC TRANSPORTER PERMEASE PROTEIN YCJO"/>
    <property type="match status" value="1"/>
</dbReference>
<keyword evidence="5 7" id="KW-1133">Transmembrane helix</keyword>
<organism evidence="9">
    <name type="scientific">Dictyoglomus thermophilum</name>
    <dbReference type="NCBI Taxonomy" id="14"/>
    <lineage>
        <taxon>Bacteria</taxon>
        <taxon>Pseudomonadati</taxon>
        <taxon>Dictyoglomota</taxon>
        <taxon>Dictyoglomia</taxon>
        <taxon>Dictyoglomales</taxon>
        <taxon>Dictyoglomaceae</taxon>
        <taxon>Dictyoglomus</taxon>
    </lineage>
</organism>
<sequence>MKNTKASKIENIVGYIFLSPWLFGLIFFGLGPLLFSIFLAFAEWDLIVPPKFIGLGNFINLLQDDMFWKSFRNTLIFSFSVPIVTFLSLLLAYLMNRPKGIFSFLRSIYFIPSITPAVANTVVWVWLLHPTVGVVNFLLKKLFLINGPNWLGDPNWIIPSLIIISVWGGLGYNIVLFTAGLQAIDPQIYEAAEIDGANQWDIFFKITLPLISPTTFFVIVTSFIWAFQVFDISYIATNGRPDEHSLTIVYYLFQNAFQYFKIGKASAISWVLTNVILLVTYIEFKLEKKYVFYGEGD</sequence>
<dbReference type="InterPro" id="IPR035906">
    <property type="entry name" value="MetI-like_sf"/>
</dbReference>
<proteinExistence type="inferred from homology"/>
<dbReference type="CDD" id="cd06261">
    <property type="entry name" value="TM_PBP2"/>
    <property type="match status" value="1"/>
</dbReference>
<feature type="transmembrane region" description="Helical" evidence="7">
    <location>
        <begin position="156"/>
        <end position="181"/>
    </location>
</feature>
<reference evidence="9" key="1">
    <citation type="journal article" date="2020" name="mSystems">
        <title>Genome- and Community-Level Interaction Insights into Carbon Utilization and Element Cycling Functions of Hydrothermarchaeota in Hydrothermal Sediment.</title>
        <authorList>
            <person name="Zhou Z."/>
            <person name="Liu Y."/>
            <person name="Xu W."/>
            <person name="Pan J."/>
            <person name="Luo Z.H."/>
            <person name="Li M."/>
        </authorList>
    </citation>
    <scope>NUCLEOTIDE SEQUENCE [LARGE SCALE GENOMIC DNA]</scope>
    <source>
        <strain evidence="9">SpSt-81</strain>
    </source>
</reference>
<feature type="transmembrane region" description="Helical" evidence="7">
    <location>
        <begin position="107"/>
        <end position="127"/>
    </location>
</feature>
<evidence type="ECO:0000256" key="6">
    <source>
        <dbReference type="ARBA" id="ARBA00023136"/>
    </source>
</evidence>
<evidence type="ECO:0000256" key="4">
    <source>
        <dbReference type="ARBA" id="ARBA00022692"/>
    </source>
</evidence>
<keyword evidence="6 7" id="KW-0472">Membrane</keyword>
<evidence type="ECO:0000256" key="1">
    <source>
        <dbReference type="ARBA" id="ARBA00004651"/>
    </source>
</evidence>
<keyword evidence="4 7" id="KW-0812">Transmembrane</keyword>
<evidence type="ECO:0000256" key="5">
    <source>
        <dbReference type="ARBA" id="ARBA00022989"/>
    </source>
</evidence>
<comment type="caution">
    <text evidence="9">The sequence shown here is derived from an EMBL/GenBank/DDBJ whole genome shotgun (WGS) entry which is preliminary data.</text>
</comment>
<dbReference type="Pfam" id="PF00528">
    <property type="entry name" value="BPD_transp_1"/>
    <property type="match status" value="1"/>
</dbReference>
<evidence type="ECO:0000256" key="3">
    <source>
        <dbReference type="ARBA" id="ARBA00022475"/>
    </source>
</evidence>
<keyword evidence="2 7" id="KW-0813">Transport</keyword>
<feature type="domain" description="ABC transmembrane type-1" evidence="8">
    <location>
        <begin position="70"/>
        <end position="283"/>
    </location>
</feature>
<dbReference type="InterPro" id="IPR000515">
    <property type="entry name" value="MetI-like"/>
</dbReference>
<evidence type="ECO:0000256" key="2">
    <source>
        <dbReference type="ARBA" id="ARBA00022448"/>
    </source>
</evidence>